<proteinExistence type="predicted"/>
<gene>
    <name evidence="1" type="ORF">JTE90_020937</name>
</gene>
<evidence type="ECO:0000313" key="2">
    <source>
        <dbReference type="Proteomes" id="UP000827092"/>
    </source>
</evidence>
<organism evidence="1 2">
    <name type="scientific">Oedothorax gibbosus</name>
    <dbReference type="NCBI Taxonomy" id="931172"/>
    <lineage>
        <taxon>Eukaryota</taxon>
        <taxon>Metazoa</taxon>
        <taxon>Ecdysozoa</taxon>
        <taxon>Arthropoda</taxon>
        <taxon>Chelicerata</taxon>
        <taxon>Arachnida</taxon>
        <taxon>Araneae</taxon>
        <taxon>Araneomorphae</taxon>
        <taxon>Entelegynae</taxon>
        <taxon>Araneoidea</taxon>
        <taxon>Linyphiidae</taxon>
        <taxon>Erigoninae</taxon>
        <taxon>Oedothorax</taxon>
    </lineage>
</organism>
<protein>
    <submittedName>
        <fullName evidence="1">Uncharacterized protein</fullName>
    </submittedName>
</protein>
<keyword evidence="2" id="KW-1185">Reference proteome</keyword>
<dbReference type="Proteomes" id="UP000827092">
    <property type="component" value="Unassembled WGS sequence"/>
</dbReference>
<name>A0AAV6VQV8_9ARAC</name>
<dbReference type="AlphaFoldDB" id="A0AAV6VQV8"/>
<comment type="caution">
    <text evidence="1">The sequence shown here is derived from an EMBL/GenBank/DDBJ whole genome shotgun (WGS) entry which is preliminary data.</text>
</comment>
<sequence length="66" mass="7148">MDYEGGPQGPCAGASIFRRRPSRVLSILFSLALELPGDATVELFVESGWFVMLLFLVSGSPSGRCR</sequence>
<reference evidence="1 2" key="1">
    <citation type="journal article" date="2022" name="Nat. Ecol. Evol.">
        <title>A masculinizing supergene underlies an exaggerated male reproductive morph in a spider.</title>
        <authorList>
            <person name="Hendrickx F."/>
            <person name="De Corte Z."/>
            <person name="Sonet G."/>
            <person name="Van Belleghem S.M."/>
            <person name="Kostlbacher S."/>
            <person name="Vangestel C."/>
        </authorList>
    </citation>
    <scope>NUCLEOTIDE SEQUENCE [LARGE SCALE GENOMIC DNA]</scope>
    <source>
        <strain evidence="1">W744_W776</strain>
    </source>
</reference>
<accession>A0AAV6VQV8</accession>
<dbReference type="EMBL" id="JAFNEN010000044">
    <property type="protein sequence ID" value="KAG8198114.1"/>
    <property type="molecule type" value="Genomic_DNA"/>
</dbReference>
<evidence type="ECO:0000313" key="1">
    <source>
        <dbReference type="EMBL" id="KAG8198114.1"/>
    </source>
</evidence>